<comment type="caution">
    <text evidence="2">The sequence shown here is derived from an EMBL/GenBank/DDBJ whole genome shotgun (WGS) entry which is preliminary data.</text>
</comment>
<feature type="region of interest" description="Disordered" evidence="1">
    <location>
        <begin position="54"/>
        <end position="75"/>
    </location>
</feature>
<dbReference type="EMBL" id="BAABIE010000021">
    <property type="protein sequence ID" value="GAA4758108.1"/>
    <property type="molecule type" value="Genomic_DNA"/>
</dbReference>
<feature type="region of interest" description="Disordered" evidence="1">
    <location>
        <begin position="1"/>
        <end position="22"/>
    </location>
</feature>
<accession>A0ABP8ZJV1</accession>
<keyword evidence="3" id="KW-1185">Reference proteome</keyword>
<reference evidence="3" key="1">
    <citation type="journal article" date="2019" name="Int. J. Syst. Evol. Microbiol.">
        <title>The Global Catalogue of Microorganisms (GCM) 10K type strain sequencing project: providing services to taxonomists for standard genome sequencing and annotation.</title>
        <authorList>
            <consortium name="The Broad Institute Genomics Platform"/>
            <consortium name="The Broad Institute Genome Sequencing Center for Infectious Disease"/>
            <person name="Wu L."/>
            <person name="Ma J."/>
        </authorList>
    </citation>
    <scope>NUCLEOTIDE SEQUENCE [LARGE SCALE GENOMIC DNA]</scope>
    <source>
        <strain evidence="3">JCM 18077</strain>
    </source>
</reference>
<evidence type="ECO:0000313" key="2">
    <source>
        <dbReference type="EMBL" id="GAA4758108.1"/>
    </source>
</evidence>
<gene>
    <name evidence="2" type="ORF">GCM10023217_33060</name>
</gene>
<evidence type="ECO:0000256" key="1">
    <source>
        <dbReference type="SAM" id="MobiDB-lite"/>
    </source>
</evidence>
<name>A0ABP8ZJV1_9ACTN</name>
<proteinExistence type="predicted"/>
<protein>
    <submittedName>
        <fullName evidence="2">Uncharacterized protein</fullName>
    </submittedName>
</protein>
<dbReference type="Proteomes" id="UP001500822">
    <property type="component" value="Unassembled WGS sequence"/>
</dbReference>
<sequence length="139" mass="15250">MGLRVQECGWASRRPSEHAAEKYGDSDFEACVSVEDQRAWFADPAGVNLRVPKSIHGWQRPGTPGHDPPRPSGGQILRTRNFRLAQDALDRADAWEIRSRPLEDLYDQSPGEADSAHATSSGVIAAIAARSARRSSRNS</sequence>
<evidence type="ECO:0000313" key="3">
    <source>
        <dbReference type="Proteomes" id="UP001500822"/>
    </source>
</evidence>
<organism evidence="2 3">
    <name type="scientific">Gordonia alkaliphila</name>
    <dbReference type="NCBI Taxonomy" id="1053547"/>
    <lineage>
        <taxon>Bacteria</taxon>
        <taxon>Bacillati</taxon>
        <taxon>Actinomycetota</taxon>
        <taxon>Actinomycetes</taxon>
        <taxon>Mycobacteriales</taxon>
        <taxon>Gordoniaceae</taxon>
        <taxon>Gordonia</taxon>
    </lineage>
</organism>